<name>A0ABD3HBX7_9MARC</name>
<protein>
    <submittedName>
        <fullName evidence="1">Uncharacterized protein</fullName>
    </submittedName>
</protein>
<dbReference type="AlphaFoldDB" id="A0ABD3HBX7"/>
<evidence type="ECO:0000313" key="2">
    <source>
        <dbReference type="Proteomes" id="UP001633002"/>
    </source>
</evidence>
<organism evidence="1 2">
    <name type="scientific">Riccia sorocarpa</name>
    <dbReference type="NCBI Taxonomy" id="122646"/>
    <lineage>
        <taxon>Eukaryota</taxon>
        <taxon>Viridiplantae</taxon>
        <taxon>Streptophyta</taxon>
        <taxon>Embryophyta</taxon>
        <taxon>Marchantiophyta</taxon>
        <taxon>Marchantiopsida</taxon>
        <taxon>Marchantiidae</taxon>
        <taxon>Marchantiales</taxon>
        <taxon>Ricciaceae</taxon>
        <taxon>Riccia</taxon>
    </lineage>
</organism>
<evidence type="ECO:0000313" key="1">
    <source>
        <dbReference type="EMBL" id="KAL3688366.1"/>
    </source>
</evidence>
<comment type="caution">
    <text evidence="1">The sequence shown here is derived from an EMBL/GenBank/DDBJ whole genome shotgun (WGS) entry which is preliminary data.</text>
</comment>
<dbReference type="EMBL" id="JBJQOH010000004">
    <property type="protein sequence ID" value="KAL3688366.1"/>
    <property type="molecule type" value="Genomic_DNA"/>
</dbReference>
<proteinExistence type="predicted"/>
<sequence length="157" mass="17348">MASRAVGRGLPGVPAMEPAYGVFIMAAADPGGDANANLRARIRDDIEMQLLAASRALFTAESRMANVVTDANAESVNRLAYLAHANSQEARFHITRAMDFVNFILTPDYESHQRRWMKQFEDLETDGEVREAKLGELMCSCAIPGGKERCIVHTVYE</sequence>
<reference evidence="1 2" key="1">
    <citation type="submission" date="2024-09" db="EMBL/GenBank/DDBJ databases">
        <title>Chromosome-scale assembly of Riccia sorocarpa.</title>
        <authorList>
            <person name="Paukszto L."/>
        </authorList>
    </citation>
    <scope>NUCLEOTIDE SEQUENCE [LARGE SCALE GENOMIC DNA]</scope>
    <source>
        <strain evidence="1">LP-2024</strain>
        <tissue evidence="1">Aerial parts of the thallus</tissue>
    </source>
</reference>
<accession>A0ABD3HBX7</accession>
<gene>
    <name evidence="1" type="ORF">R1sor_014675</name>
</gene>
<dbReference type="Proteomes" id="UP001633002">
    <property type="component" value="Unassembled WGS sequence"/>
</dbReference>
<keyword evidence="2" id="KW-1185">Reference proteome</keyword>